<dbReference type="Proteomes" id="UP000248889">
    <property type="component" value="Unassembled WGS sequence"/>
</dbReference>
<name>A0A2X0KH16_9ACTN</name>
<gene>
    <name evidence="1" type="ORF">DN069_08645</name>
</gene>
<evidence type="ECO:0008006" key="3">
    <source>
        <dbReference type="Google" id="ProtNLM"/>
    </source>
</evidence>
<dbReference type="OrthoDB" id="6956709at2"/>
<comment type="caution">
    <text evidence="1">The sequence shown here is derived from an EMBL/GenBank/DDBJ whole genome shotgun (WGS) entry which is preliminary data.</text>
</comment>
<evidence type="ECO:0000313" key="2">
    <source>
        <dbReference type="Proteomes" id="UP000248889"/>
    </source>
</evidence>
<evidence type="ECO:0000313" key="1">
    <source>
        <dbReference type="EMBL" id="RAG86070.1"/>
    </source>
</evidence>
<accession>A0A2X0KH16</accession>
<sequence length="91" mass="9662">MRITVTRTGGSATTDHWALLDTDGRPDAPHIHALVREALGACGRSPSLGLPHAPHFAYAITVDGRPTGYCADPQLTSSQRSLITLVLNGQM</sequence>
<dbReference type="AlphaFoldDB" id="A0A2X0KH16"/>
<dbReference type="RefSeq" id="WP_111500267.1">
    <property type="nucleotide sequence ID" value="NZ_QKYN01000034.1"/>
</dbReference>
<organism evidence="1 2">
    <name type="scientific">Streptacidiphilus pinicola</name>
    <dbReference type="NCBI Taxonomy" id="2219663"/>
    <lineage>
        <taxon>Bacteria</taxon>
        <taxon>Bacillati</taxon>
        <taxon>Actinomycetota</taxon>
        <taxon>Actinomycetes</taxon>
        <taxon>Kitasatosporales</taxon>
        <taxon>Streptomycetaceae</taxon>
        <taxon>Streptacidiphilus</taxon>
    </lineage>
</organism>
<dbReference type="EMBL" id="QKYN01000034">
    <property type="protein sequence ID" value="RAG86070.1"/>
    <property type="molecule type" value="Genomic_DNA"/>
</dbReference>
<proteinExistence type="predicted"/>
<protein>
    <recommendedName>
        <fullName evidence="3">Metalloprotease</fullName>
    </recommendedName>
</protein>
<keyword evidence="2" id="KW-1185">Reference proteome</keyword>
<reference evidence="1 2" key="1">
    <citation type="submission" date="2018-06" db="EMBL/GenBank/DDBJ databases">
        <title>Streptacidiphilus pinicola sp. nov., isolated from pine grove soil.</title>
        <authorList>
            <person name="Roh S.G."/>
            <person name="Park S."/>
            <person name="Kim M.-K."/>
            <person name="Yun B.-R."/>
            <person name="Park J."/>
            <person name="Kim M.J."/>
            <person name="Kim Y.S."/>
            <person name="Kim S.B."/>
        </authorList>
    </citation>
    <scope>NUCLEOTIDE SEQUENCE [LARGE SCALE GENOMIC DNA]</scope>
    <source>
        <strain evidence="1 2">MMS16-CNU450</strain>
    </source>
</reference>